<evidence type="ECO:0000259" key="2">
    <source>
        <dbReference type="Pfam" id="PF24809"/>
    </source>
</evidence>
<comment type="caution">
    <text evidence="4">The sequence shown here is derived from an EMBL/GenBank/DDBJ whole genome shotgun (WGS) entry which is preliminary data.</text>
</comment>
<dbReference type="OrthoDB" id="7464126at2759"/>
<evidence type="ECO:0000256" key="1">
    <source>
        <dbReference type="ARBA" id="ARBA00022737"/>
    </source>
</evidence>
<dbReference type="Pfam" id="PF24883">
    <property type="entry name" value="NPHP3_N"/>
    <property type="match status" value="2"/>
</dbReference>
<dbReference type="Proteomes" id="UP000070121">
    <property type="component" value="Unassembled WGS sequence"/>
</dbReference>
<dbReference type="SUPFAM" id="SSF52540">
    <property type="entry name" value="P-loop containing nucleoside triphosphate hydrolases"/>
    <property type="match status" value="1"/>
</dbReference>
<sequence length="674" mass="75852">MWGCLASRGVELVNTLVSAPSSYEGTKESTDGNTDQMEDVTGWTRVVDPGLSPDPATSHRAGLDKLEILDDILAAAVEKNAESLRKRWKFTRNGKTYIGDIAIQYDPAHAALPWAVIRFFLQATVDNEKAFGIVCKNMSHIANIIARSAILEDLYLGRYFPSSRLLEQNLVRIYARILGYLSAASKYYSTSTLGNFSEAVFKDSVLTQSIQDILDMDQKDVDRCAFMVNTEIQEMATTALGQEHSRQMQVLRGILPELEAPITRVSTGVAQLVMRDQGVERAAILKSLSTVPYPSHHQNACRGRLNGSGEWLLKHRDFIHWRGSSYSSVFWLDGIPGCGKTKLCSMAVRIAYEIMQDEGFGENLTEVECGDMLVDATKTFPSLTIVIDAVDECDEDERTALIHLLKRVRDKSENLVKILISSRDDIDIMTSLADAVDKRIRADDNADGINRFVYQKVGALMDLRDLKYGIRMQGFREEIISVLTSKAQGMFRWVDIQLETLKWIKLDEDLRTQLGQLADNLNDPLSPSMSAILFMLGQWKTYYLRNQTERVSPETLNWPKDHDVTWLYGPFFPFKSNFPMGPRRPLRILSPAQNGGPLRSELKVRSLASVLGCEDGTLRDTPQKHVRFSDGVVQVEPSNQSEDPPLIVFDSDRDTSDPLYYSNRIFALVTYTKS</sequence>
<dbReference type="InterPro" id="IPR027417">
    <property type="entry name" value="P-loop_NTPase"/>
</dbReference>
<dbReference type="PANTHER" id="PTHR10039:SF16">
    <property type="entry name" value="GPI INOSITOL-DEACYLASE"/>
    <property type="match status" value="1"/>
</dbReference>
<dbReference type="EMBL" id="JFFI01002036">
    <property type="protein sequence ID" value="KXH45588.1"/>
    <property type="molecule type" value="Genomic_DNA"/>
</dbReference>
<keyword evidence="5" id="KW-1185">Reference proteome</keyword>
<dbReference type="STRING" id="1209931.A0A135TBW0"/>
<accession>A0A135TBW0</accession>
<feature type="domain" description="Nephrocystin 3-like N-terminal" evidence="3">
    <location>
        <begin position="371"/>
        <end position="423"/>
    </location>
</feature>
<evidence type="ECO:0008006" key="6">
    <source>
        <dbReference type="Google" id="ProtNLM"/>
    </source>
</evidence>
<gene>
    <name evidence="4" type="ORF">CSAL01_11414</name>
</gene>
<dbReference type="InterPro" id="IPR056884">
    <property type="entry name" value="NPHP3-like_N"/>
</dbReference>
<dbReference type="PANTHER" id="PTHR10039">
    <property type="entry name" value="AMELOGENIN"/>
    <property type="match status" value="1"/>
</dbReference>
<dbReference type="Pfam" id="PF24809">
    <property type="entry name" value="DUF7708"/>
    <property type="match status" value="1"/>
</dbReference>
<protein>
    <recommendedName>
        <fullName evidence="6">NACHT domain-containing protein</fullName>
    </recommendedName>
</protein>
<feature type="domain" description="Nephrocystin 3-like N-terminal" evidence="3">
    <location>
        <begin position="307"/>
        <end position="349"/>
    </location>
</feature>
<evidence type="ECO:0000259" key="3">
    <source>
        <dbReference type="Pfam" id="PF24883"/>
    </source>
</evidence>
<dbReference type="AlphaFoldDB" id="A0A135TBW0"/>
<keyword evidence="1" id="KW-0677">Repeat</keyword>
<organism evidence="4 5">
    <name type="scientific">Colletotrichum salicis</name>
    <dbReference type="NCBI Taxonomy" id="1209931"/>
    <lineage>
        <taxon>Eukaryota</taxon>
        <taxon>Fungi</taxon>
        <taxon>Dikarya</taxon>
        <taxon>Ascomycota</taxon>
        <taxon>Pezizomycotina</taxon>
        <taxon>Sordariomycetes</taxon>
        <taxon>Hypocreomycetidae</taxon>
        <taxon>Glomerellales</taxon>
        <taxon>Glomerellaceae</taxon>
        <taxon>Colletotrichum</taxon>
        <taxon>Colletotrichum acutatum species complex</taxon>
    </lineage>
</organism>
<reference evidence="4 5" key="1">
    <citation type="submission" date="2014-02" db="EMBL/GenBank/DDBJ databases">
        <title>The genome sequence of Colletotrichum salicis CBS 607.94.</title>
        <authorList>
            <person name="Baroncelli R."/>
            <person name="Thon M.R."/>
        </authorList>
    </citation>
    <scope>NUCLEOTIDE SEQUENCE [LARGE SCALE GENOMIC DNA]</scope>
    <source>
        <strain evidence="4 5">CBS 607.94</strain>
    </source>
</reference>
<name>A0A135TBW0_9PEZI</name>
<dbReference type="InterPro" id="IPR056125">
    <property type="entry name" value="DUF7708"/>
</dbReference>
<proteinExistence type="predicted"/>
<evidence type="ECO:0000313" key="4">
    <source>
        <dbReference type="EMBL" id="KXH45588.1"/>
    </source>
</evidence>
<evidence type="ECO:0000313" key="5">
    <source>
        <dbReference type="Proteomes" id="UP000070121"/>
    </source>
</evidence>
<feature type="domain" description="DUF7708" evidence="2">
    <location>
        <begin position="100"/>
        <end position="206"/>
    </location>
</feature>